<sequence>MSSNEVTPWPGTRGAFVGRRRGVISLHDDRFPGYDHVVHNYRMSLVRISSRYPADRARDYYDGYWVGSAALHRATAMRAQWMNIQLGPSPARTSALSSAKEVHTAFARRPTATTTSIRDEEENDPAQRRD</sequence>
<dbReference type="GeneID" id="54566055"/>
<dbReference type="EMBL" id="ML993595">
    <property type="protein sequence ID" value="KAF2166905.1"/>
    <property type="molecule type" value="Genomic_DNA"/>
</dbReference>
<dbReference type="Proteomes" id="UP000799537">
    <property type="component" value="Unassembled WGS sequence"/>
</dbReference>
<name>A0A6A6CID1_ZASCE</name>
<dbReference type="AlphaFoldDB" id="A0A6A6CID1"/>
<protein>
    <submittedName>
        <fullName evidence="2">Uncharacterized protein</fullName>
    </submittedName>
</protein>
<dbReference type="RefSeq" id="XP_033667794.1">
    <property type="nucleotide sequence ID" value="XM_033812783.1"/>
</dbReference>
<evidence type="ECO:0000256" key="1">
    <source>
        <dbReference type="SAM" id="MobiDB-lite"/>
    </source>
</evidence>
<organism evidence="2 3">
    <name type="scientific">Zasmidium cellare ATCC 36951</name>
    <dbReference type="NCBI Taxonomy" id="1080233"/>
    <lineage>
        <taxon>Eukaryota</taxon>
        <taxon>Fungi</taxon>
        <taxon>Dikarya</taxon>
        <taxon>Ascomycota</taxon>
        <taxon>Pezizomycotina</taxon>
        <taxon>Dothideomycetes</taxon>
        <taxon>Dothideomycetidae</taxon>
        <taxon>Mycosphaerellales</taxon>
        <taxon>Mycosphaerellaceae</taxon>
        <taxon>Zasmidium</taxon>
    </lineage>
</organism>
<feature type="region of interest" description="Disordered" evidence="1">
    <location>
        <begin position="99"/>
        <end position="130"/>
    </location>
</feature>
<feature type="compositionally biased region" description="Low complexity" evidence="1">
    <location>
        <begin position="104"/>
        <end position="115"/>
    </location>
</feature>
<evidence type="ECO:0000313" key="3">
    <source>
        <dbReference type="Proteomes" id="UP000799537"/>
    </source>
</evidence>
<gene>
    <name evidence="2" type="ORF">M409DRAFT_54675</name>
</gene>
<proteinExistence type="predicted"/>
<evidence type="ECO:0000313" key="2">
    <source>
        <dbReference type="EMBL" id="KAF2166905.1"/>
    </source>
</evidence>
<accession>A0A6A6CID1</accession>
<keyword evidence="3" id="KW-1185">Reference proteome</keyword>
<reference evidence="2" key="1">
    <citation type="journal article" date="2020" name="Stud. Mycol.">
        <title>101 Dothideomycetes genomes: a test case for predicting lifestyles and emergence of pathogens.</title>
        <authorList>
            <person name="Haridas S."/>
            <person name="Albert R."/>
            <person name="Binder M."/>
            <person name="Bloem J."/>
            <person name="Labutti K."/>
            <person name="Salamov A."/>
            <person name="Andreopoulos B."/>
            <person name="Baker S."/>
            <person name="Barry K."/>
            <person name="Bills G."/>
            <person name="Bluhm B."/>
            <person name="Cannon C."/>
            <person name="Castanera R."/>
            <person name="Culley D."/>
            <person name="Daum C."/>
            <person name="Ezra D."/>
            <person name="Gonzalez J."/>
            <person name="Henrissat B."/>
            <person name="Kuo A."/>
            <person name="Liang C."/>
            <person name="Lipzen A."/>
            <person name="Lutzoni F."/>
            <person name="Magnuson J."/>
            <person name="Mondo S."/>
            <person name="Nolan M."/>
            <person name="Ohm R."/>
            <person name="Pangilinan J."/>
            <person name="Park H.-J."/>
            <person name="Ramirez L."/>
            <person name="Alfaro M."/>
            <person name="Sun H."/>
            <person name="Tritt A."/>
            <person name="Yoshinaga Y."/>
            <person name="Zwiers L.-H."/>
            <person name="Turgeon B."/>
            <person name="Goodwin S."/>
            <person name="Spatafora J."/>
            <person name="Crous P."/>
            <person name="Grigoriev I."/>
        </authorList>
    </citation>
    <scope>NUCLEOTIDE SEQUENCE</scope>
    <source>
        <strain evidence="2">ATCC 36951</strain>
    </source>
</reference>